<evidence type="ECO:0000256" key="2">
    <source>
        <dbReference type="ARBA" id="ARBA00012438"/>
    </source>
</evidence>
<dbReference type="PANTHER" id="PTHR24421:SF10">
    <property type="entry name" value="NITRATE_NITRITE SENSOR PROTEIN NARQ"/>
    <property type="match status" value="1"/>
</dbReference>
<dbReference type="GO" id="GO:0016020">
    <property type="term" value="C:membrane"/>
    <property type="evidence" value="ECO:0007669"/>
    <property type="project" value="InterPro"/>
</dbReference>
<keyword evidence="10" id="KW-0812">Transmembrane</keyword>
<dbReference type="RefSeq" id="WP_210157908.1">
    <property type="nucleotide sequence ID" value="NZ_JAFCNB010000013.1"/>
</dbReference>
<keyword evidence="3" id="KW-0597">Phosphoprotein</keyword>
<dbReference type="PANTHER" id="PTHR24421">
    <property type="entry name" value="NITRATE/NITRITE SENSOR PROTEIN NARX-RELATED"/>
    <property type="match status" value="1"/>
</dbReference>
<dbReference type="Pfam" id="PF07730">
    <property type="entry name" value="HisKA_3"/>
    <property type="match status" value="1"/>
</dbReference>
<feature type="domain" description="Signal transduction histidine kinase subgroup 3 dimerisation and phosphoacceptor" evidence="12">
    <location>
        <begin position="184"/>
        <end position="247"/>
    </location>
</feature>
<dbReference type="EC" id="2.7.13.3" evidence="2"/>
<evidence type="ECO:0000313" key="13">
    <source>
        <dbReference type="EMBL" id="MBP2706632.1"/>
    </source>
</evidence>
<comment type="caution">
    <text evidence="13">The sequence shown here is derived from an EMBL/GenBank/DDBJ whole genome shotgun (WGS) entry which is preliminary data.</text>
</comment>
<proteinExistence type="predicted"/>
<reference evidence="13" key="1">
    <citation type="submission" date="2021-02" db="EMBL/GenBank/DDBJ databases">
        <title>Draft genome sequence of Microbispora sp. RL4-1S isolated from rice leaves in Thailand.</title>
        <authorList>
            <person name="Muangham S."/>
            <person name="Duangmal K."/>
        </authorList>
    </citation>
    <scope>NUCLEOTIDE SEQUENCE</scope>
    <source>
        <strain evidence="13">RL4-1S</strain>
    </source>
</reference>
<keyword evidence="7" id="KW-0067">ATP-binding</keyword>
<evidence type="ECO:0000256" key="6">
    <source>
        <dbReference type="ARBA" id="ARBA00022777"/>
    </source>
</evidence>
<dbReference type="CDD" id="cd16917">
    <property type="entry name" value="HATPase_UhpB-NarQ-NarX-like"/>
    <property type="match status" value="1"/>
</dbReference>
<dbReference type="GO" id="GO:0005524">
    <property type="term" value="F:ATP binding"/>
    <property type="evidence" value="ECO:0007669"/>
    <property type="project" value="UniProtKB-KW"/>
</dbReference>
<feature type="transmembrane region" description="Helical" evidence="10">
    <location>
        <begin position="79"/>
        <end position="102"/>
    </location>
</feature>
<evidence type="ECO:0000313" key="14">
    <source>
        <dbReference type="Proteomes" id="UP000674234"/>
    </source>
</evidence>
<comment type="catalytic activity">
    <reaction evidence="1">
        <text>ATP + protein L-histidine = ADP + protein N-phospho-L-histidine.</text>
        <dbReference type="EC" id="2.7.13.3"/>
    </reaction>
</comment>
<evidence type="ECO:0000256" key="7">
    <source>
        <dbReference type="ARBA" id="ARBA00022840"/>
    </source>
</evidence>
<keyword evidence="6" id="KW-0418">Kinase</keyword>
<dbReference type="InterPro" id="IPR050482">
    <property type="entry name" value="Sensor_HK_TwoCompSys"/>
</dbReference>
<dbReference type="InterPro" id="IPR003594">
    <property type="entry name" value="HATPase_dom"/>
</dbReference>
<evidence type="ECO:0000256" key="1">
    <source>
        <dbReference type="ARBA" id="ARBA00000085"/>
    </source>
</evidence>
<evidence type="ECO:0000256" key="5">
    <source>
        <dbReference type="ARBA" id="ARBA00022741"/>
    </source>
</evidence>
<evidence type="ECO:0000256" key="9">
    <source>
        <dbReference type="SAM" id="MobiDB-lite"/>
    </source>
</evidence>
<dbReference type="GO" id="GO:0046983">
    <property type="term" value="F:protein dimerization activity"/>
    <property type="evidence" value="ECO:0007669"/>
    <property type="project" value="InterPro"/>
</dbReference>
<dbReference type="AlphaFoldDB" id="A0A941AKY9"/>
<evidence type="ECO:0000256" key="10">
    <source>
        <dbReference type="SAM" id="Phobius"/>
    </source>
</evidence>
<gene>
    <name evidence="13" type="ORF">JOL79_22750</name>
</gene>
<dbReference type="Proteomes" id="UP000674234">
    <property type="component" value="Unassembled WGS sequence"/>
</dbReference>
<organism evidence="13 14">
    <name type="scientific">Microbispora oryzae</name>
    <dbReference type="NCBI Taxonomy" id="2806554"/>
    <lineage>
        <taxon>Bacteria</taxon>
        <taxon>Bacillati</taxon>
        <taxon>Actinomycetota</taxon>
        <taxon>Actinomycetes</taxon>
        <taxon>Streptosporangiales</taxon>
        <taxon>Streptosporangiaceae</taxon>
        <taxon>Microbispora</taxon>
    </lineage>
</organism>
<evidence type="ECO:0000259" key="12">
    <source>
        <dbReference type="Pfam" id="PF07730"/>
    </source>
</evidence>
<evidence type="ECO:0000256" key="3">
    <source>
        <dbReference type="ARBA" id="ARBA00022553"/>
    </source>
</evidence>
<keyword evidence="14" id="KW-1185">Reference proteome</keyword>
<evidence type="ECO:0000256" key="4">
    <source>
        <dbReference type="ARBA" id="ARBA00022679"/>
    </source>
</evidence>
<dbReference type="Gene3D" id="3.30.565.10">
    <property type="entry name" value="Histidine kinase-like ATPase, C-terminal domain"/>
    <property type="match status" value="1"/>
</dbReference>
<keyword evidence="5" id="KW-0547">Nucleotide-binding</keyword>
<dbReference type="SUPFAM" id="SSF55874">
    <property type="entry name" value="ATPase domain of HSP90 chaperone/DNA topoisomerase II/histidine kinase"/>
    <property type="match status" value="1"/>
</dbReference>
<evidence type="ECO:0000259" key="11">
    <source>
        <dbReference type="Pfam" id="PF02518"/>
    </source>
</evidence>
<feature type="transmembrane region" description="Helical" evidence="10">
    <location>
        <begin position="28"/>
        <end position="48"/>
    </location>
</feature>
<dbReference type="InterPro" id="IPR011712">
    <property type="entry name" value="Sig_transdc_His_kin_sub3_dim/P"/>
</dbReference>
<feature type="domain" description="Histidine kinase/HSP90-like ATPase" evidence="11">
    <location>
        <begin position="291"/>
        <end position="382"/>
    </location>
</feature>
<accession>A0A941AKY9</accession>
<dbReference type="Gene3D" id="1.20.5.1930">
    <property type="match status" value="1"/>
</dbReference>
<keyword evidence="10" id="KW-1133">Transmembrane helix</keyword>
<keyword evidence="8" id="KW-0902">Two-component regulatory system</keyword>
<dbReference type="EMBL" id="JAFCNB010000013">
    <property type="protein sequence ID" value="MBP2706632.1"/>
    <property type="molecule type" value="Genomic_DNA"/>
</dbReference>
<evidence type="ECO:0000256" key="8">
    <source>
        <dbReference type="ARBA" id="ARBA00023012"/>
    </source>
</evidence>
<feature type="region of interest" description="Disordered" evidence="9">
    <location>
        <begin position="385"/>
        <end position="407"/>
    </location>
</feature>
<dbReference type="InterPro" id="IPR036890">
    <property type="entry name" value="HATPase_C_sf"/>
</dbReference>
<keyword evidence="10" id="KW-0472">Membrane</keyword>
<sequence length="407" mass="43974">MRTTLHLAGVPSSLAEFAATHRRAIADALLAIAILSFTVPATLLQLSFSLWGPIPDWIEVLVEVITVGTLLIRRRTALPMIIASVVCAVVTGQIVPMAFAAYSMTAENKVRHWQAVSIPLIAAATAVDYVDPGTDNFLYLCLVRALTLIYLPALIGTWVRGYRGMIFELRAGMRERERLAACRERRKIARELHDTVTHAVTVMVLNAGIIHDNADPEVDRLATTIEDKGVEALGELRDLLTVLRREDEPRAAAGARAIPRLVEEAAATGTQVSLRYDLPDIGLPTQVGHACYRVVQEGLSNVRKHAPGSRVHVVCETEDGVVTVSVVNGRDTGRARLSLQRLLPTSGYGLAGLEERITLLHGRLERGATSDGGFTLTARIPCRPGNARSSGDLAGEVADEVAGGERP</sequence>
<keyword evidence="4" id="KW-0808">Transferase</keyword>
<feature type="transmembrane region" description="Helical" evidence="10">
    <location>
        <begin position="137"/>
        <end position="159"/>
    </location>
</feature>
<dbReference type="Pfam" id="PF02518">
    <property type="entry name" value="HATPase_c"/>
    <property type="match status" value="1"/>
</dbReference>
<dbReference type="GO" id="GO:0000155">
    <property type="term" value="F:phosphorelay sensor kinase activity"/>
    <property type="evidence" value="ECO:0007669"/>
    <property type="project" value="InterPro"/>
</dbReference>
<name>A0A941AKY9_9ACTN</name>
<protein>
    <recommendedName>
        <fullName evidence="2">histidine kinase</fullName>
        <ecNumber evidence="2">2.7.13.3</ecNumber>
    </recommendedName>
</protein>